<evidence type="ECO:0000313" key="13">
    <source>
        <dbReference type="EMBL" id="NEZ58583.1"/>
    </source>
</evidence>
<proteinExistence type="inferred from homology"/>
<dbReference type="Proteomes" id="UP000481033">
    <property type="component" value="Unassembled WGS sequence"/>
</dbReference>
<dbReference type="InterPro" id="IPR041062">
    <property type="entry name" value="Csm1_B"/>
</dbReference>
<keyword evidence="9" id="KW-0067">ATP-binding</keyword>
<dbReference type="Gene3D" id="3.30.70.270">
    <property type="match status" value="1"/>
</dbReference>
<dbReference type="GO" id="GO:0016740">
    <property type="term" value="F:transferase activity"/>
    <property type="evidence" value="ECO:0007669"/>
    <property type="project" value="UniProtKB-KW"/>
</dbReference>
<reference evidence="13 14" key="1">
    <citation type="journal article" date="2020" name="Microb. Ecol.">
        <title>Ecogenomics of the Marine Benthic Filamentous Cyanobacterium Adonisia.</title>
        <authorList>
            <person name="Walter J.M."/>
            <person name="Coutinho F.H."/>
            <person name="Leomil L."/>
            <person name="Hargreaves P.I."/>
            <person name="Campeao M.E."/>
            <person name="Vieira V.V."/>
            <person name="Silva B.S."/>
            <person name="Fistarol G.O."/>
            <person name="Salomon P.S."/>
            <person name="Sawabe T."/>
            <person name="Mino S."/>
            <person name="Hosokawa M."/>
            <person name="Miyashita H."/>
            <person name="Maruyama F."/>
            <person name="van Verk M.C."/>
            <person name="Dutilh B.E."/>
            <person name="Thompson C.C."/>
            <person name="Thompson F.L."/>
        </authorList>
    </citation>
    <scope>NUCLEOTIDE SEQUENCE [LARGE SCALE GENOMIC DNA]</scope>
    <source>
        <strain evidence="13 14">CCMR0081</strain>
    </source>
</reference>
<accession>A0A6M0RRZ1</accession>
<dbReference type="PROSITE" id="PS50887">
    <property type="entry name" value="GGDEF"/>
    <property type="match status" value="1"/>
</dbReference>
<dbReference type="GO" id="GO:0051607">
    <property type="term" value="P:defense response to virus"/>
    <property type="evidence" value="ECO:0007669"/>
    <property type="project" value="UniProtKB-KW"/>
</dbReference>
<evidence type="ECO:0000256" key="7">
    <source>
        <dbReference type="ARBA" id="ARBA00022801"/>
    </source>
</evidence>
<evidence type="ECO:0000256" key="5">
    <source>
        <dbReference type="ARBA" id="ARBA00022741"/>
    </source>
</evidence>
<evidence type="ECO:0000256" key="10">
    <source>
        <dbReference type="ARBA" id="ARBA00023118"/>
    </source>
</evidence>
<dbReference type="Pfam" id="PF22335">
    <property type="entry name" value="Cas10-Cmr2_palm2"/>
    <property type="match status" value="1"/>
</dbReference>
<dbReference type="InterPro" id="IPR054767">
    <property type="entry name" value="Cas10-Cmr2_palm2"/>
</dbReference>
<keyword evidence="5" id="KW-0547">Nucleotide-binding</keyword>
<dbReference type="GO" id="GO:0004527">
    <property type="term" value="F:exonuclease activity"/>
    <property type="evidence" value="ECO:0007669"/>
    <property type="project" value="UniProtKB-KW"/>
</dbReference>
<dbReference type="PANTHER" id="PTHR36528:SF1">
    <property type="entry name" value="CRISPR SYSTEM SINGLE-STRAND-SPECIFIC DEOXYRIBONUCLEASE CAS10_CSM1 (SUBTYPE III-A)"/>
    <property type="match status" value="1"/>
</dbReference>
<evidence type="ECO:0000256" key="1">
    <source>
        <dbReference type="ARBA" id="ARBA00005700"/>
    </source>
</evidence>
<keyword evidence="8" id="KW-0269">Exonuclease</keyword>
<evidence type="ECO:0000256" key="6">
    <source>
        <dbReference type="ARBA" id="ARBA00022759"/>
    </source>
</evidence>
<dbReference type="AlphaFoldDB" id="A0A6M0RRZ1"/>
<protein>
    <recommendedName>
        <fullName evidence="2">CRISPR system single-strand-specific deoxyribonuclease Cas10/Csm1 (subtype III-A)</fullName>
    </recommendedName>
    <alternativeName>
        <fullName evidence="11">Cyclic oligoadenylate synthase</fullName>
    </alternativeName>
</protein>
<comment type="caution">
    <text evidence="13">The sequence shown here is derived from an EMBL/GenBank/DDBJ whole genome shotgun (WGS) entry which is preliminary data.</text>
</comment>
<feature type="domain" description="GGDEF" evidence="12">
    <location>
        <begin position="467"/>
        <end position="626"/>
    </location>
</feature>
<evidence type="ECO:0000256" key="2">
    <source>
        <dbReference type="ARBA" id="ARBA00014333"/>
    </source>
</evidence>
<keyword evidence="3" id="KW-0808">Transferase</keyword>
<dbReference type="Pfam" id="PF18211">
    <property type="entry name" value="Csm1_B"/>
    <property type="match status" value="1"/>
</dbReference>
<dbReference type="InterPro" id="IPR000160">
    <property type="entry name" value="GGDEF_dom"/>
</dbReference>
<evidence type="ECO:0000256" key="8">
    <source>
        <dbReference type="ARBA" id="ARBA00022839"/>
    </source>
</evidence>
<dbReference type="GO" id="GO:0004519">
    <property type="term" value="F:endonuclease activity"/>
    <property type="evidence" value="ECO:0007669"/>
    <property type="project" value="UniProtKB-KW"/>
</dbReference>
<dbReference type="GO" id="GO:0005524">
    <property type="term" value="F:ATP binding"/>
    <property type="evidence" value="ECO:0007669"/>
    <property type="project" value="UniProtKB-KW"/>
</dbReference>
<evidence type="ECO:0000259" key="12">
    <source>
        <dbReference type="PROSITE" id="PS50887"/>
    </source>
</evidence>
<dbReference type="EMBL" id="QXHD01000004">
    <property type="protein sequence ID" value="NEZ58583.1"/>
    <property type="molecule type" value="Genomic_DNA"/>
</dbReference>
<dbReference type="InterPro" id="IPR052117">
    <property type="entry name" value="Cas10/Csm1_subtype-III-A"/>
</dbReference>
<sequence>MSAISSQIALQVFQQAFLRLAKEVNSDLSYPVSSAFESSIQKSQDHFRWPNEQSKLSPLRLIFDSIKLKNGGGGENFWPAWKIVDTDPLVPYPVSKIKATSDLEALKLEIKNVLDALNTNEDDWKNLSLLSLILEKYGSYVSFGESDASFFDLVKMTAAVASASGDTLNAKDLCLIAGEISGIQPFIYTIASDGALKSLRARSFLLELITEEVVQQLLSQLKLPRTNVIYAGASKCYILAPAHDSVNKTVTAIKDAFNNWFLKEYQGRIFLGLDSHCFPASDVGLPVFANHWQTAIKLLHHQKNRKFDTQISNLLKAKNAHEPCKVCHRDDVKRLANLNKDDPTSVNACETCRRIFRLGRQLLQVKAIVRSQKSPITPTRLRFKLGSGRVFYNLFDSPEEALRAADGKPILLVNNWDIEYYKTSNVYPLLLGNYAKPSKSEFDDTADIPKASSITAAEMADQSKGIKRVGYLRMDVDRLGQIFANGLNKSYTLPKLSGLSRQMSYFFKVYLNSLAKKRSANLPKDYRQLTNPTINAPPVANDNLLFIYAGGDDLFVSGAWNEVVEFGFDVYQSFRAYTGQHSGITLSGGISLSVPKYPLYQSADDSGDAESTAKGNGRDSLTLFGQTFKWQQWLGYEDTKVSDISVIPDKIRSYLKDDSLLELYGILPFVNILNQVNNLPHSFVQNLLVTAQLQEQHVKARKEKTRKALKQPANNTDKTQLKEKMREDIRDIQYFLHLPRVAYTLARLPNSTQKAQDMKRVTSSLKSPYNAPYFRAISTWLDLLNRSSNQSKGDNVR</sequence>
<comment type="similarity">
    <text evidence="1">Belongs to the CRISPR-associated Cas10/Csm1 family.</text>
</comment>
<evidence type="ECO:0000256" key="9">
    <source>
        <dbReference type="ARBA" id="ARBA00022840"/>
    </source>
</evidence>
<keyword evidence="14" id="KW-1185">Reference proteome</keyword>
<keyword evidence="6" id="KW-0255">Endonuclease</keyword>
<evidence type="ECO:0000256" key="4">
    <source>
        <dbReference type="ARBA" id="ARBA00022722"/>
    </source>
</evidence>
<keyword evidence="10" id="KW-0051">Antiviral defense</keyword>
<keyword evidence="4" id="KW-0540">Nuclease</keyword>
<evidence type="ECO:0000256" key="3">
    <source>
        <dbReference type="ARBA" id="ARBA00022679"/>
    </source>
</evidence>
<dbReference type="NCBIfam" id="TIGR02578">
    <property type="entry name" value="cas_TM1811_Csm1"/>
    <property type="match status" value="1"/>
</dbReference>
<dbReference type="PANTHER" id="PTHR36528">
    <property type="entry name" value="CRISPR SYSTEM SINGLE-STRAND-SPECIFIC DEOXYRIBONUCLEASE CAS10/CSM1 (SUBTYPE III-A)"/>
    <property type="match status" value="1"/>
</dbReference>
<name>A0A6M0RRZ1_9CYAN</name>
<dbReference type="RefSeq" id="WP_163701252.1">
    <property type="nucleotide sequence ID" value="NZ_QXHD01000004.1"/>
</dbReference>
<dbReference type="InterPro" id="IPR013408">
    <property type="entry name" value="Cas10/Csm1"/>
</dbReference>
<dbReference type="InterPro" id="IPR043128">
    <property type="entry name" value="Rev_trsase/Diguanyl_cyclase"/>
</dbReference>
<gene>
    <name evidence="13" type="primary">cas10</name>
    <name evidence="13" type="ORF">DXZ20_23630</name>
</gene>
<evidence type="ECO:0000256" key="11">
    <source>
        <dbReference type="ARBA" id="ARBA00032922"/>
    </source>
</evidence>
<keyword evidence="7" id="KW-0378">Hydrolase</keyword>
<evidence type="ECO:0000313" key="14">
    <source>
        <dbReference type="Proteomes" id="UP000481033"/>
    </source>
</evidence>
<organism evidence="13 14">
    <name type="scientific">Adonisia turfae CCMR0081</name>
    <dbReference type="NCBI Taxonomy" id="2292702"/>
    <lineage>
        <taxon>Bacteria</taxon>
        <taxon>Bacillati</taxon>
        <taxon>Cyanobacteriota</taxon>
        <taxon>Adonisia</taxon>
        <taxon>Adonisia turfae</taxon>
    </lineage>
</organism>